<dbReference type="InterPro" id="IPR004839">
    <property type="entry name" value="Aminotransferase_I/II_large"/>
</dbReference>
<comment type="similarity">
    <text evidence="2 6">Belongs to the class-I pyridoxal-phosphate-dependent aminotransferase family.</text>
</comment>
<dbReference type="RefSeq" id="WP_381538017.1">
    <property type="nucleotide sequence ID" value="NZ_JBHUGI010000032.1"/>
</dbReference>
<name>A0ABW4SGD2_9BACL</name>
<keyword evidence="4 6" id="KW-0808">Transferase</keyword>
<evidence type="ECO:0000256" key="2">
    <source>
        <dbReference type="ARBA" id="ARBA00007441"/>
    </source>
</evidence>
<dbReference type="SUPFAM" id="SSF53383">
    <property type="entry name" value="PLP-dependent transferases"/>
    <property type="match status" value="1"/>
</dbReference>
<organism evidence="8 9">
    <name type="scientific">Sporosarcina siberiensis</name>
    <dbReference type="NCBI Taxonomy" id="1365606"/>
    <lineage>
        <taxon>Bacteria</taxon>
        <taxon>Bacillati</taxon>
        <taxon>Bacillota</taxon>
        <taxon>Bacilli</taxon>
        <taxon>Bacillales</taxon>
        <taxon>Caryophanaceae</taxon>
        <taxon>Sporosarcina</taxon>
    </lineage>
</organism>
<evidence type="ECO:0000256" key="4">
    <source>
        <dbReference type="ARBA" id="ARBA00022679"/>
    </source>
</evidence>
<evidence type="ECO:0000256" key="5">
    <source>
        <dbReference type="ARBA" id="ARBA00022898"/>
    </source>
</evidence>
<reference evidence="9" key="1">
    <citation type="journal article" date="2019" name="Int. J. Syst. Evol. Microbiol.">
        <title>The Global Catalogue of Microorganisms (GCM) 10K type strain sequencing project: providing services to taxonomists for standard genome sequencing and annotation.</title>
        <authorList>
            <consortium name="The Broad Institute Genomics Platform"/>
            <consortium name="The Broad Institute Genome Sequencing Center for Infectious Disease"/>
            <person name="Wu L."/>
            <person name="Ma J."/>
        </authorList>
    </citation>
    <scope>NUCLEOTIDE SEQUENCE [LARGE SCALE GENOMIC DNA]</scope>
    <source>
        <strain evidence="9">CGMCC 4.7177</strain>
    </source>
</reference>
<comment type="caution">
    <text evidence="8">The sequence shown here is derived from an EMBL/GenBank/DDBJ whole genome shotgun (WGS) entry which is preliminary data.</text>
</comment>
<evidence type="ECO:0000259" key="7">
    <source>
        <dbReference type="Pfam" id="PF00155"/>
    </source>
</evidence>
<keyword evidence="9" id="KW-1185">Reference proteome</keyword>
<dbReference type="Gene3D" id="3.90.1150.10">
    <property type="entry name" value="Aspartate Aminotransferase, domain 1"/>
    <property type="match status" value="1"/>
</dbReference>
<dbReference type="EC" id="2.6.1.-" evidence="6"/>
<evidence type="ECO:0000313" key="9">
    <source>
        <dbReference type="Proteomes" id="UP001597218"/>
    </source>
</evidence>
<evidence type="ECO:0000313" key="8">
    <source>
        <dbReference type="EMBL" id="MFD1928567.1"/>
    </source>
</evidence>
<dbReference type="PANTHER" id="PTHR46383:SF4">
    <property type="entry name" value="AMINOTRANSFERASE"/>
    <property type="match status" value="1"/>
</dbReference>
<keyword evidence="3 6" id="KW-0032">Aminotransferase</keyword>
<protein>
    <recommendedName>
        <fullName evidence="6">Aminotransferase</fullName>
        <ecNumber evidence="6">2.6.1.-</ecNumber>
    </recommendedName>
</protein>
<proteinExistence type="inferred from homology"/>
<dbReference type="PANTHER" id="PTHR46383">
    <property type="entry name" value="ASPARTATE AMINOTRANSFERASE"/>
    <property type="match status" value="1"/>
</dbReference>
<evidence type="ECO:0000256" key="6">
    <source>
        <dbReference type="RuleBase" id="RU000481"/>
    </source>
</evidence>
<dbReference type="InterPro" id="IPR050596">
    <property type="entry name" value="AspAT/PAT-like"/>
</dbReference>
<dbReference type="GO" id="GO:0008483">
    <property type="term" value="F:transaminase activity"/>
    <property type="evidence" value="ECO:0007669"/>
    <property type="project" value="UniProtKB-KW"/>
</dbReference>
<comment type="cofactor">
    <cofactor evidence="1 6">
        <name>pyridoxal 5'-phosphate</name>
        <dbReference type="ChEBI" id="CHEBI:597326"/>
    </cofactor>
</comment>
<dbReference type="InterPro" id="IPR004838">
    <property type="entry name" value="NHTrfase_class1_PyrdxlP-BS"/>
</dbReference>
<dbReference type="EMBL" id="JBHUGI010000032">
    <property type="protein sequence ID" value="MFD1928567.1"/>
    <property type="molecule type" value="Genomic_DNA"/>
</dbReference>
<dbReference type="PROSITE" id="PS00105">
    <property type="entry name" value="AA_TRANSFER_CLASS_1"/>
    <property type="match status" value="1"/>
</dbReference>
<evidence type="ECO:0000256" key="3">
    <source>
        <dbReference type="ARBA" id="ARBA00022576"/>
    </source>
</evidence>
<dbReference type="InterPro" id="IPR015421">
    <property type="entry name" value="PyrdxlP-dep_Trfase_major"/>
</dbReference>
<dbReference type="InterPro" id="IPR015422">
    <property type="entry name" value="PyrdxlP-dep_Trfase_small"/>
</dbReference>
<accession>A0ABW4SGD2</accession>
<dbReference type="Gene3D" id="3.40.640.10">
    <property type="entry name" value="Type I PLP-dependent aspartate aminotransferase-like (Major domain)"/>
    <property type="match status" value="1"/>
</dbReference>
<evidence type="ECO:0000256" key="1">
    <source>
        <dbReference type="ARBA" id="ARBA00001933"/>
    </source>
</evidence>
<dbReference type="InterPro" id="IPR015424">
    <property type="entry name" value="PyrdxlP-dep_Trfase"/>
</dbReference>
<dbReference type="CDD" id="cd00609">
    <property type="entry name" value="AAT_like"/>
    <property type="match status" value="1"/>
</dbReference>
<dbReference type="NCBIfam" id="NF005817">
    <property type="entry name" value="PRK07683.1"/>
    <property type="match status" value="1"/>
</dbReference>
<gene>
    <name evidence="8" type="ORF">ACFSFY_11055</name>
</gene>
<dbReference type="Pfam" id="PF00155">
    <property type="entry name" value="Aminotran_1_2"/>
    <property type="match status" value="1"/>
</dbReference>
<keyword evidence="5" id="KW-0663">Pyridoxal phosphate</keyword>
<dbReference type="Proteomes" id="UP001597218">
    <property type="component" value="Unassembled WGS sequence"/>
</dbReference>
<feature type="domain" description="Aminotransferase class I/classII large" evidence="7">
    <location>
        <begin position="29"/>
        <end position="377"/>
    </location>
</feature>
<sequence length="386" mass="43296">MKHLLNKRVQEVKLSPIRLYSQRISELKDGINLTIGQPDFFTPEHIKEAGKRAIDENKTSYTNTAGIPELRKAASKYVNEKYNLSYNWEDEVLITTGATQALDIVLRTILEEGCEVILPGPVYLGYHPLIQMCGAVPVFVDTTNNDFKMTADLIEKKLTPKTRCVILSYPSNPVGAILNKEELEEIGRLLKGKDIFIVSDEIYSELNYEEDHYSIAAVPELKNQSVVINGLSKSHSMTGWRIGLLFAPAYLISEAFKVQVYSTTCASSISQYAALEALTNGFDDPLIMKKVYQKRRDYVYSRLASMGFDVSKPKGAFYIFPSVKKFSMTSTEFADALLEKEHVAVVPGSAFSELGEGYIRISFAYSMEILEEGLNRIENFVGQLGQ</sequence>